<keyword evidence="2 5" id="KW-0560">Oxidoreductase</keyword>
<evidence type="ECO:0000313" key="5">
    <source>
        <dbReference type="EMBL" id="RIX98173.1"/>
    </source>
</evidence>
<proteinExistence type="inferred from homology"/>
<sequence length="313" mass="34122">MNGPIRRVAVVGAGLVGSGWAIVFARAGLDVAIFDESEAIRAAVLDRIAASLDDMRGAGLVADPQPILGRLRVAASLEEAVGEADYVQESVFERVEAKRAISLAIDAVMRPEAVVGSSSSGIPASAFTEECRNRARFLVVHPVNPPHLVPLVELVPAPWTDPELLPWLRGEMARTGQAPIVVNREIEGFILNRLQGALLNEAWALFEDGYASAADIDLTVSHGLGLRWSFMGPFETIDLNAPGGIDDYARRLGPLYHSIARSRTDPHPWSDDLAARAAEERRRALPLKDLPERSAWRDRRLIALAVHRRSQDS</sequence>
<accession>A0A3A1WH68</accession>
<dbReference type="RefSeq" id="WP_119541365.1">
    <property type="nucleotide sequence ID" value="NZ_QYRN01000011.1"/>
</dbReference>
<protein>
    <submittedName>
        <fullName evidence="5">3-hydroxyacyl-CoA dehydrogenase</fullName>
        <ecNumber evidence="5">1.1.1.35</ecNumber>
    </submittedName>
</protein>
<dbReference type="NCBIfam" id="NF004783">
    <property type="entry name" value="PRK06129.1"/>
    <property type="match status" value="1"/>
</dbReference>
<evidence type="ECO:0000313" key="6">
    <source>
        <dbReference type="Proteomes" id="UP000265750"/>
    </source>
</evidence>
<dbReference type="EC" id="1.1.1.35" evidence="5"/>
<dbReference type="OrthoDB" id="9803287at2"/>
<feature type="domain" description="3-hydroxyacyl-CoA dehydrogenase NAD binding" evidence="4">
    <location>
        <begin position="8"/>
        <end position="183"/>
    </location>
</feature>
<name>A0A3A1WH68_9HYPH</name>
<evidence type="ECO:0000259" key="4">
    <source>
        <dbReference type="Pfam" id="PF02737"/>
    </source>
</evidence>
<gene>
    <name evidence="5" type="ORF">D3218_17465</name>
</gene>
<dbReference type="SUPFAM" id="SSF51735">
    <property type="entry name" value="NAD(P)-binding Rossmann-fold domains"/>
    <property type="match status" value="1"/>
</dbReference>
<dbReference type="Gene3D" id="3.40.50.720">
    <property type="entry name" value="NAD(P)-binding Rossmann-like Domain"/>
    <property type="match status" value="1"/>
</dbReference>
<dbReference type="GO" id="GO:0070403">
    <property type="term" value="F:NAD+ binding"/>
    <property type="evidence" value="ECO:0007669"/>
    <property type="project" value="InterPro"/>
</dbReference>
<dbReference type="InterPro" id="IPR008927">
    <property type="entry name" value="6-PGluconate_DH-like_C_sf"/>
</dbReference>
<dbReference type="InterPro" id="IPR013328">
    <property type="entry name" value="6PGD_dom2"/>
</dbReference>
<comment type="similarity">
    <text evidence="1">Belongs to the 3-hydroxyacyl-CoA dehydrogenase family.</text>
</comment>
<dbReference type="Pfam" id="PF02737">
    <property type="entry name" value="3HCDH_N"/>
    <property type="match status" value="1"/>
</dbReference>
<feature type="domain" description="3-hydroxyacyl-CoA dehydrogenase C-terminal" evidence="3">
    <location>
        <begin position="188"/>
        <end position="245"/>
    </location>
</feature>
<dbReference type="PANTHER" id="PTHR48075:SF1">
    <property type="entry name" value="LAMBDA-CRYSTALLIN HOMOLOG"/>
    <property type="match status" value="1"/>
</dbReference>
<dbReference type="InterPro" id="IPR006176">
    <property type="entry name" value="3-OHacyl-CoA_DH_NAD-bd"/>
</dbReference>
<dbReference type="InterPro" id="IPR036291">
    <property type="entry name" value="NAD(P)-bd_dom_sf"/>
</dbReference>
<comment type="caution">
    <text evidence="5">The sequence shown here is derived from an EMBL/GenBank/DDBJ whole genome shotgun (WGS) entry which is preliminary data.</text>
</comment>
<organism evidence="5 6">
    <name type="scientific">Aureimonas flava</name>
    <dbReference type="NCBI Taxonomy" id="2320271"/>
    <lineage>
        <taxon>Bacteria</taxon>
        <taxon>Pseudomonadati</taxon>
        <taxon>Pseudomonadota</taxon>
        <taxon>Alphaproteobacteria</taxon>
        <taxon>Hyphomicrobiales</taxon>
        <taxon>Aurantimonadaceae</taxon>
        <taxon>Aureimonas</taxon>
    </lineage>
</organism>
<dbReference type="Proteomes" id="UP000265750">
    <property type="component" value="Unassembled WGS sequence"/>
</dbReference>
<dbReference type="AlphaFoldDB" id="A0A3A1WH68"/>
<keyword evidence="6" id="KW-1185">Reference proteome</keyword>
<dbReference type="GO" id="GO:0050104">
    <property type="term" value="F:L-gulonate 3-dehydrogenase activity"/>
    <property type="evidence" value="ECO:0007669"/>
    <property type="project" value="TreeGrafter"/>
</dbReference>
<reference evidence="6" key="1">
    <citation type="submission" date="2018-09" db="EMBL/GenBank/DDBJ databases">
        <authorList>
            <person name="Tuo L."/>
        </authorList>
    </citation>
    <scope>NUCLEOTIDE SEQUENCE [LARGE SCALE GENOMIC DNA]</scope>
    <source>
        <strain evidence="6">M2BS4Y-1</strain>
    </source>
</reference>
<dbReference type="GO" id="GO:0006631">
    <property type="term" value="P:fatty acid metabolic process"/>
    <property type="evidence" value="ECO:0007669"/>
    <property type="project" value="InterPro"/>
</dbReference>
<dbReference type="Pfam" id="PF00725">
    <property type="entry name" value="3HCDH"/>
    <property type="match status" value="1"/>
</dbReference>
<dbReference type="SUPFAM" id="SSF48179">
    <property type="entry name" value="6-phosphogluconate dehydrogenase C-terminal domain-like"/>
    <property type="match status" value="1"/>
</dbReference>
<dbReference type="InterPro" id="IPR006180">
    <property type="entry name" value="3-OHacyl-CoA_DH_CS"/>
</dbReference>
<dbReference type="PANTHER" id="PTHR48075">
    <property type="entry name" value="3-HYDROXYACYL-COA DEHYDROGENASE FAMILY PROTEIN"/>
    <property type="match status" value="1"/>
</dbReference>
<evidence type="ECO:0000259" key="3">
    <source>
        <dbReference type="Pfam" id="PF00725"/>
    </source>
</evidence>
<dbReference type="GO" id="GO:0003857">
    <property type="term" value="F:(3S)-3-hydroxyacyl-CoA dehydrogenase (NAD+) activity"/>
    <property type="evidence" value="ECO:0007669"/>
    <property type="project" value="UniProtKB-EC"/>
</dbReference>
<dbReference type="InterPro" id="IPR006108">
    <property type="entry name" value="3HC_DH_C"/>
</dbReference>
<evidence type="ECO:0000256" key="2">
    <source>
        <dbReference type="ARBA" id="ARBA00023002"/>
    </source>
</evidence>
<dbReference type="EMBL" id="QYRN01000011">
    <property type="protein sequence ID" value="RIX98173.1"/>
    <property type="molecule type" value="Genomic_DNA"/>
</dbReference>
<dbReference type="PROSITE" id="PS00067">
    <property type="entry name" value="3HCDH"/>
    <property type="match status" value="1"/>
</dbReference>
<dbReference type="Gene3D" id="1.10.1040.10">
    <property type="entry name" value="N-(1-d-carboxylethyl)-l-norvaline Dehydrogenase, domain 2"/>
    <property type="match status" value="1"/>
</dbReference>
<evidence type="ECO:0000256" key="1">
    <source>
        <dbReference type="ARBA" id="ARBA00009463"/>
    </source>
</evidence>